<proteinExistence type="predicted"/>
<sequence length="610" mass="68116">MLALAHANNCQIFLTLNVLILESEIPAVLRLLSQLAQTDIDGVIVQDLGLAYLLKHHFPNLDVHASTQLNTHNAGQIEFLKRMTVSRVNLSRELNLQEIRHLAHFCHQHDVLMEVFVHGSYCIGFSGLCYISSARNGASGNRGRCSQPCREQYETTNAGSDYPLNLKDNSAFNDLQALADAGVYSLKVEGRIKKAHYVYTVVDNWRKQIDRLCQGEALSTDTTELYTVFNRDFSNGFLQVDYGKNMYINNPRDHAVTHFSKVYQCTTTDDIQSVKRGLYDKKTDIIENVERKISAMTLNTTKAASSLKGAIEAPVLACLPDNPALDNTKGLSILISSAEDAALSVNTDVDVYYQLPMGLHAELTSLIALFEANPLLKPWFPAILIGDDFETAKLLLETVAPSILIANNSGVGFHAQRLGLNWVAGPHMNTANSYSLKCLSEEYKASGAFLSNELSSKQLKHIRRPTKMRTFYSIYHPNTLLTSRQCLFQQTAGCKKIKVNNGCLKRCNKRTSIINLKDNPYVIDKQRGSYNSLYSELNVLNLAVVNDHNDLITDVFIDLRGIQTETQISDDKPLIIKTFLQWLAQPEHTHNDTIGALISPTTNNQYSKGI</sequence>
<dbReference type="Pfam" id="PF01136">
    <property type="entry name" value="Peptidase_U32"/>
    <property type="match status" value="2"/>
</dbReference>
<keyword evidence="2" id="KW-1185">Reference proteome</keyword>
<dbReference type="PANTHER" id="PTHR30217:SF10">
    <property type="entry name" value="23S RRNA 5-HYDROXYCYTIDINE C2501 SYNTHASE"/>
    <property type="match status" value="1"/>
</dbReference>
<organism evidence="1 2">
    <name type="scientific">Vibrio thalassae</name>
    <dbReference type="NCBI Taxonomy" id="1243014"/>
    <lineage>
        <taxon>Bacteria</taxon>
        <taxon>Pseudomonadati</taxon>
        <taxon>Pseudomonadota</taxon>
        <taxon>Gammaproteobacteria</taxon>
        <taxon>Vibrionales</taxon>
        <taxon>Vibrionaceae</taxon>
        <taxon>Vibrio</taxon>
    </lineage>
</organism>
<gene>
    <name evidence="1" type="primary">yhbU_3</name>
    <name evidence="1" type="ORF">VTH8203_02803</name>
</gene>
<dbReference type="AlphaFoldDB" id="A0A240EMG7"/>
<name>A0A240EMG7_9VIBR</name>
<dbReference type="GO" id="GO:0008233">
    <property type="term" value="F:peptidase activity"/>
    <property type="evidence" value="ECO:0007669"/>
    <property type="project" value="UniProtKB-KW"/>
</dbReference>
<dbReference type="PANTHER" id="PTHR30217">
    <property type="entry name" value="PEPTIDASE U32 FAMILY"/>
    <property type="match status" value="1"/>
</dbReference>
<dbReference type="EC" id="3.4.-.-" evidence="1"/>
<reference evidence="2" key="1">
    <citation type="submission" date="2016-06" db="EMBL/GenBank/DDBJ databases">
        <authorList>
            <person name="Rodrigo-Torres L."/>
            <person name="Arahal R.D."/>
            <person name="Lucena T."/>
        </authorList>
    </citation>
    <scope>NUCLEOTIDE SEQUENCE [LARGE SCALE GENOMIC DNA]</scope>
    <source>
        <strain evidence="2">CECT8203</strain>
    </source>
</reference>
<dbReference type="InterPro" id="IPR051454">
    <property type="entry name" value="RNA/ubiquinone_mod_enzymes"/>
</dbReference>
<accession>A0A240EMG7</accession>
<keyword evidence="1" id="KW-0378">Hydrolase</keyword>
<dbReference type="EMBL" id="OANU01000047">
    <property type="protein sequence ID" value="SNX49160.1"/>
    <property type="molecule type" value="Genomic_DNA"/>
</dbReference>
<dbReference type="GO" id="GO:0006508">
    <property type="term" value="P:proteolysis"/>
    <property type="evidence" value="ECO:0007669"/>
    <property type="project" value="UniProtKB-KW"/>
</dbReference>
<keyword evidence="1" id="KW-0645">Protease</keyword>
<evidence type="ECO:0000313" key="1">
    <source>
        <dbReference type="EMBL" id="SNX49160.1"/>
    </source>
</evidence>
<dbReference type="InterPro" id="IPR001539">
    <property type="entry name" value="Peptidase_U32"/>
</dbReference>
<evidence type="ECO:0000313" key="2">
    <source>
        <dbReference type="Proteomes" id="UP000219336"/>
    </source>
</evidence>
<protein>
    <submittedName>
        <fullName evidence="1">Putative protease YhbU</fullName>
        <ecNumber evidence="1">3.4.-.-</ecNumber>
    </submittedName>
</protein>
<dbReference type="Proteomes" id="UP000219336">
    <property type="component" value="Unassembled WGS sequence"/>
</dbReference>